<dbReference type="PANTHER" id="PTHR23093">
    <property type="entry name" value="SIMILAR TO CHROMOSOME 3 OPEN READING FRAME 20"/>
    <property type="match status" value="1"/>
</dbReference>
<feature type="compositionally biased region" description="Basic and acidic residues" evidence="1">
    <location>
        <begin position="1"/>
        <end position="38"/>
    </location>
</feature>
<dbReference type="AlphaFoldDB" id="A0AA35JY90"/>
<feature type="region of interest" description="Disordered" evidence="1">
    <location>
        <begin position="809"/>
        <end position="831"/>
    </location>
</feature>
<dbReference type="PANTHER" id="PTHR23093:SF20">
    <property type="entry name" value="SIMILAR TO CHROMOSOME 3 OPEN READING FRAME 20"/>
    <property type="match status" value="1"/>
</dbReference>
<reference evidence="3" key="1">
    <citation type="submission" date="2022-12" db="EMBL/GenBank/DDBJ databases">
        <authorList>
            <person name="Alioto T."/>
            <person name="Alioto T."/>
            <person name="Gomez Garrido J."/>
        </authorList>
    </citation>
    <scope>NUCLEOTIDE SEQUENCE</scope>
</reference>
<organism evidence="3 4">
    <name type="scientific">Podarcis lilfordi</name>
    <name type="common">Lilford's wall lizard</name>
    <dbReference type="NCBI Taxonomy" id="74358"/>
    <lineage>
        <taxon>Eukaryota</taxon>
        <taxon>Metazoa</taxon>
        <taxon>Chordata</taxon>
        <taxon>Craniata</taxon>
        <taxon>Vertebrata</taxon>
        <taxon>Euteleostomi</taxon>
        <taxon>Lepidosauria</taxon>
        <taxon>Squamata</taxon>
        <taxon>Bifurcata</taxon>
        <taxon>Unidentata</taxon>
        <taxon>Episquamata</taxon>
        <taxon>Laterata</taxon>
        <taxon>Lacertibaenia</taxon>
        <taxon>Lacertidae</taxon>
        <taxon>Podarcis</taxon>
    </lineage>
</organism>
<evidence type="ECO:0000259" key="2">
    <source>
        <dbReference type="Pfam" id="PF14977"/>
    </source>
</evidence>
<feature type="region of interest" description="Disordered" evidence="1">
    <location>
        <begin position="1"/>
        <end position="49"/>
    </location>
</feature>
<dbReference type="Pfam" id="PF14977">
    <property type="entry name" value="FAM194"/>
    <property type="match status" value="1"/>
</dbReference>
<protein>
    <recommendedName>
        <fullName evidence="2">FAM194 C-terminal domain-containing protein</fullName>
    </recommendedName>
</protein>
<dbReference type="Proteomes" id="UP001178461">
    <property type="component" value="Chromosome 2"/>
</dbReference>
<name>A0AA35JY90_9SAUR</name>
<feature type="compositionally biased region" description="Basic and acidic residues" evidence="1">
    <location>
        <begin position="476"/>
        <end position="485"/>
    </location>
</feature>
<feature type="domain" description="FAM194 C-terminal" evidence="2">
    <location>
        <begin position="333"/>
        <end position="521"/>
    </location>
</feature>
<sequence length="831" mass="93989">MNDPKPDTKTDQRGDSKGSSKGDQKTDHKGDQKADQKPSPRASPVKSVDYAQIKAKAPRVLADMVQMLILWRKMGFHVPRGVKNIFEFTWDELLVTPPRKSFAGLYCPVVKFASTEDADISSTPTSRAQKVGPTPSRLKANYVTPSSEDQQMLLKFQKRSVHLLTELLKMKMKLMIEAAAGPSVEEIARRFLEGGQNLIPKTREDAAEFTPKEPRRRGRGMAPILPAIPISSTTQLIQQMSMNCLCFQLSMKDTKQQKSTGKAYDERLDPCPEARELLREICRTIAEERNAAITKGHTRPLILRNYMTIHRSPSQALKRASVSLIATEVRRMKGKKFFFSFPDGTSLMFYPSGSVAVYQFPICCVGKTITLLFQDAPSQTLLGTITSQGHSWIRYCFKASCSIALMMNNEGGSIRDKDGYLTQHWSWYSKNQILQSLDYQINEQLKLKVLNQNSMTITFTEQSESITLSLVREGCTHRSKSDRQPTGKSTDSGDQEGQWVRALTEIKKRFEKIVRQFINGILMVSGICCVDYPIDLAPSKQVKFLIKDPVLLAWDRVDTRPLAAKRRSVVKPYLTRNLAFDKPFRGKYRPPSRSKAEVSAAKDSVRPPEPWAISLADCPVVLHKIMSKVGDDLCCRCVVKIPLITDLEFEKFITAPRDPDQVIVICVISPQDHSYSPFFEWSIENLYIQMQHGRPSPCIQCKHDPFRFLRYDLKCPLNKNPPLLVQKHAVVPGMVVMYAGGKPVFGGCVFNGYSFSKKDLLKQINQVCLDCKMGHFLPQSFKFSPTFEDPKKVSVPALESFYSEPLPLEEPVCEQQKETEKSKRGKKKSKK</sequence>
<gene>
    <name evidence="3" type="ORF">PODLI_1B042492</name>
</gene>
<dbReference type="EMBL" id="OX395127">
    <property type="protein sequence ID" value="CAI5767434.1"/>
    <property type="molecule type" value="Genomic_DNA"/>
</dbReference>
<feature type="region of interest" description="Disordered" evidence="1">
    <location>
        <begin position="476"/>
        <end position="496"/>
    </location>
</feature>
<evidence type="ECO:0000256" key="1">
    <source>
        <dbReference type="SAM" id="MobiDB-lite"/>
    </source>
</evidence>
<keyword evidence="4" id="KW-1185">Reference proteome</keyword>
<evidence type="ECO:0000313" key="4">
    <source>
        <dbReference type="Proteomes" id="UP001178461"/>
    </source>
</evidence>
<proteinExistence type="predicted"/>
<evidence type="ECO:0000313" key="3">
    <source>
        <dbReference type="EMBL" id="CAI5767434.1"/>
    </source>
</evidence>
<dbReference type="InterPro" id="IPR029281">
    <property type="entry name" value="FAM194_C"/>
</dbReference>
<accession>A0AA35JY90</accession>